<dbReference type="EMBL" id="QEAN01000009">
    <property type="protein sequence ID" value="TPX54065.1"/>
    <property type="molecule type" value="Genomic_DNA"/>
</dbReference>
<protein>
    <submittedName>
        <fullName evidence="2">Uncharacterized protein</fullName>
    </submittedName>
</protein>
<feature type="region of interest" description="Disordered" evidence="1">
    <location>
        <begin position="163"/>
        <end position="185"/>
    </location>
</feature>
<gene>
    <name evidence="2" type="ORF">SeLEV6574_g00324</name>
    <name evidence="3" type="ORF">SeMB42_g00461</name>
</gene>
<sequence length="237" mass="26485">MPVDKMKNPLLVPIQVGKSKCSVRTLPPDDYAYGLVIERDPNETTACSLQWKYTTASHRDAREAPLDYIAMNRNAAKKGLWTPKAVGAYRADNQIRVKLTDPTTASAQRRPKLPSDKNPSHTYGKLVRPSTPVAKLMNKAYYENQFLEETRRKEDAEVQARKEKLRKKNAHSVIPPRSKKPHVAKLGDTMADDPAKLYKMPRFRNVGPKISSHRAVGVVNAQITDAVCTTADAPIAQ</sequence>
<dbReference type="AlphaFoldDB" id="A0A507DIX2"/>
<organism evidence="2 5">
    <name type="scientific">Synchytrium endobioticum</name>
    <dbReference type="NCBI Taxonomy" id="286115"/>
    <lineage>
        <taxon>Eukaryota</taxon>
        <taxon>Fungi</taxon>
        <taxon>Fungi incertae sedis</taxon>
        <taxon>Chytridiomycota</taxon>
        <taxon>Chytridiomycota incertae sedis</taxon>
        <taxon>Chytridiomycetes</taxon>
        <taxon>Synchytriales</taxon>
        <taxon>Synchytriaceae</taxon>
        <taxon>Synchytrium</taxon>
    </lineage>
</organism>
<dbReference type="PANTHER" id="PTHR28617:SF1">
    <property type="entry name" value="CILIA- AND FLAGELLA-ASSOCIATED PROTEIN 77"/>
    <property type="match status" value="1"/>
</dbReference>
<reference evidence="4 5" key="1">
    <citation type="journal article" date="2019" name="Sci. Rep.">
        <title>Comparative genomics of chytrid fungi reveal insights into the obligate biotrophic and pathogenic lifestyle of Synchytrium endobioticum.</title>
        <authorList>
            <person name="van de Vossenberg B.T.L.H."/>
            <person name="Warris S."/>
            <person name="Nguyen H.D.T."/>
            <person name="van Gent-Pelzer M.P.E."/>
            <person name="Joly D.L."/>
            <person name="van de Geest H.C."/>
            <person name="Bonants P.J.M."/>
            <person name="Smith D.S."/>
            <person name="Levesque C.A."/>
            <person name="van der Lee T.A.J."/>
        </authorList>
    </citation>
    <scope>NUCLEOTIDE SEQUENCE [LARGE SCALE GENOMIC DNA]</scope>
    <source>
        <strain evidence="2 5">LEV6574</strain>
        <strain evidence="3 4">MB42</strain>
    </source>
</reference>
<dbReference type="Proteomes" id="UP000320475">
    <property type="component" value="Unassembled WGS sequence"/>
</dbReference>
<evidence type="ECO:0000313" key="4">
    <source>
        <dbReference type="Proteomes" id="UP000317494"/>
    </source>
</evidence>
<accession>A0A507DIX2</accession>
<dbReference type="EMBL" id="QEAM01000005">
    <property type="protein sequence ID" value="TPX51381.1"/>
    <property type="molecule type" value="Genomic_DNA"/>
</dbReference>
<evidence type="ECO:0000313" key="3">
    <source>
        <dbReference type="EMBL" id="TPX54065.1"/>
    </source>
</evidence>
<dbReference type="InterPro" id="IPR029147">
    <property type="entry name" value="CFAP77"/>
</dbReference>
<dbReference type="OrthoDB" id="532484at2759"/>
<dbReference type="STRING" id="286115.A0A507DIX2"/>
<dbReference type="Proteomes" id="UP000317494">
    <property type="component" value="Unassembled WGS sequence"/>
</dbReference>
<proteinExistence type="predicted"/>
<name>A0A507DIX2_9FUNG</name>
<evidence type="ECO:0000313" key="5">
    <source>
        <dbReference type="Proteomes" id="UP000320475"/>
    </source>
</evidence>
<feature type="region of interest" description="Disordered" evidence="1">
    <location>
        <begin position="99"/>
        <end position="127"/>
    </location>
</feature>
<keyword evidence="4" id="KW-1185">Reference proteome</keyword>
<comment type="caution">
    <text evidence="2">The sequence shown here is derived from an EMBL/GenBank/DDBJ whole genome shotgun (WGS) entry which is preliminary data.</text>
</comment>
<dbReference type="PANTHER" id="PTHR28617">
    <property type="entry name" value="CILIA- AND FLAGELLA-ASSOCIATED PROTEIN 77"/>
    <property type="match status" value="1"/>
</dbReference>
<dbReference type="VEuPathDB" id="FungiDB:SeMB42_g00461"/>
<evidence type="ECO:0000313" key="2">
    <source>
        <dbReference type="EMBL" id="TPX51381.1"/>
    </source>
</evidence>
<dbReference type="Pfam" id="PF14825">
    <property type="entry name" value="CFAP77"/>
    <property type="match status" value="1"/>
</dbReference>
<evidence type="ECO:0000256" key="1">
    <source>
        <dbReference type="SAM" id="MobiDB-lite"/>
    </source>
</evidence>